<name>A0A2A6CN40_PRIPA</name>
<dbReference type="Proteomes" id="UP000005239">
    <property type="component" value="Unassembled WGS sequence"/>
</dbReference>
<keyword evidence="2" id="KW-1185">Reference proteome</keyword>
<dbReference type="PANTHER" id="PTHR22943:SF248">
    <property type="entry name" value="SEVEN TM RECEPTOR"/>
    <property type="match status" value="1"/>
</dbReference>
<dbReference type="EnsemblMetazoa" id="PPA41735.1">
    <property type="protein sequence ID" value="PPA41735.1"/>
    <property type="gene ID" value="WBGene00280104"/>
</dbReference>
<evidence type="ECO:0000313" key="2">
    <source>
        <dbReference type="Proteomes" id="UP000005239"/>
    </source>
</evidence>
<dbReference type="PANTHER" id="PTHR22943">
    <property type="entry name" value="7-TRANSMEMBRANE DOMAIN RECEPTOR C.ELEGANS"/>
    <property type="match status" value="1"/>
</dbReference>
<dbReference type="Pfam" id="PF10326">
    <property type="entry name" value="7TM_GPCR_Str"/>
    <property type="match status" value="1"/>
</dbReference>
<evidence type="ECO:0000313" key="1">
    <source>
        <dbReference type="EnsemblMetazoa" id="PPA41735.1"/>
    </source>
</evidence>
<proteinExistence type="predicted"/>
<reference evidence="2" key="1">
    <citation type="journal article" date="2008" name="Nat. Genet.">
        <title>The Pristionchus pacificus genome provides a unique perspective on nematode lifestyle and parasitism.</title>
        <authorList>
            <person name="Dieterich C."/>
            <person name="Clifton S.W."/>
            <person name="Schuster L.N."/>
            <person name="Chinwalla A."/>
            <person name="Delehaunty K."/>
            <person name="Dinkelacker I."/>
            <person name="Fulton L."/>
            <person name="Fulton R."/>
            <person name="Godfrey J."/>
            <person name="Minx P."/>
            <person name="Mitreva M."/>
            <person name="Roeseler W."/>
            <person name="Tian H."/>
            <person name="Witte H."/>
            <person name="Yang S.P."/>
            <person name="Wilson R.K."/>
            <person name="Sommer R.J."/>
        </authorList>
    </citation>
    <scope>NUCLEOTIDE SEQUENCE [LARGE SCALE GENOMIC DNA]</scope>
    <source>
        <strain evidence="2">PS312</strain>
    </source>
</reference>
<protein>
    <submittedName>
        <fullName evidence="1">G protein-coupled receptor</fullName>
    </submittedName>
</protein>
<dbReference type="InterPro" id="IPR019428">
    <property type="entry name" value="7TM_GPCR_serpentine_rcpt_Str"/>
</dbReference>
<dbReference type="AlphaFoldDB" id="A0A2A6CN40"/>
<gene>
    <name evidence="1" type="primary">WBGene00280104</name>
</gene>
<organism evidence="1 2">
    <name type="scientific">Pristionchus pacificus</name>
    <name type="common">Parasitic nematode worm</name>
    <dbReference type="NCBI Taxonomy" id="54126"/>
    <lineage>
        <taxon>Eukaryota</taxon>
        <taxon>Metazoa</taxon>
        <taxon>Ecdysozoa</taxon>
        <taxon>Nematoda</taxon>
        <taxon>Chromadorea</taxon>
        <taxon>Rhabditida</taxon>
        <taxon>Rhabditina</taxon>
        <taxon>Diplogasteromorpha</taxon>
        <taxon>Diplogasteroidea</taxon>
        <taxon>Neodiplogasteridae</taxon>
        <taxon>Pristionchus</taxon>
    </lineage>
</organism>
<dbReference type="SUPFAM" id="SSF81321">
    <property type="entry name" value="Family A G protein-coupled receptor-like"/>
    <property type="match status" value="1"/>
</dbReference>
<accession>A0A8R1UVB9</accession>
<sequence>MNGGVVSERFYLFYAYSTTTCSFISNSFLIFAIIVNKINHVGPYRWLLLSFAIVDILISTVHTIMFPALHMTEFGYICWGYGFLQKSTAVGFWGSLFFGFTVYQTFILLAFYYVYRYVILFNPPWFAWIQRNPWRNWCTFAVSASIVYCGDHLNEVYGIDLYAPNMPGFLAIAYW</sequence>
<accession>A0A2A6CN40</accession>
<dbReference type="OrthoDB" id="5783895at2759"/>
<reference evidence="1" key="2">
    <citation type="submission" date="2022-06" db="UniProtKB">
        <authorList>
            <consortium name="EnsemblMetazoa"/>
        </authorList>
    </citation>
    <scope>IDENTIFICATION</scope>
    <source>
        <strain evidence="1">PS312</strain>
    </source>
</reference>